<gene>
    <name evidence="7" type="ORF">HKX06_17405</name>
</gene>
<reference evidence="7 8" key="1">
    <citation type="submission" date="2020-05" db="EMBL/GenBank/DDBJ databases">
        <title>Draft Genome Sequences of Sphingomonas sp. Isolated from the International Space Station.</title>
        <authorList>
            <person name="Bijlani S."/>
            <person name="Singh N.K."/>
            <person name="Mason C.E."/>
            <person name="Wang C.C."/>
            <person name="Venkateswaran K."/>
        </authorList>
    </citation>
    <scope>NUCLEOTIDE SEQUENCE [LARGE SCALE GENOMIC DNA]</scope>
    <source>
        <strain evidence="7 8">FKI-L5-BR-P1</strain>
    </source>
</reference>
<dbReference type="InterPro" id="IPR013324">
    <property type="entry name" value="RNA_pol_sigma_r3/r4-like"/>
</dbReference>
<feature type="region of interest" description="Disordered" evidence="5">
    <location>
        <begin position="185"/>
        <end position="218"/>
    </location>
</feature>
<evidence type="ECO:0000256" key="3">
    <source>
        <dbReference type="ARBA" id="ARBA00023082"/>
    </source>
</evidence>
<dbReference type="GO" id="GO:0016987">
    <property type="term" value="F:sigma factor activity"/>
    <property type="evidence" value="ECO:0007669"/>
    <property type="project" value="UniProtKB-KW"/>
</dbReference>
<evidence type="ECO:0000256" key="2">
    <source>
        <dbReference type="ARBA" id="ARBA00023015"/>
    </source>
</evidence>
<evidence type="ECO:0000256" key="4">
    <source>
        <dbReference type="ARBA" id="ARBA00023163"/>
    </source>
</evidence>
<sequence>MHQLVTKRGHVPLVADTFDIRAQWLAAHVLPHETVIRSRLRRISGLTQADIDDLVQETYAVLAAKKTVADIADARAYALQTARSQFLLRLRKAKIVPLDYVADLFEFDAPDPASPLDDRTAAKDELQKVIDAIEALPPQMRRAFWLRRVEGWSQREIATELGLSESTVEKHIGRGIKRLLEQFGRGGNRKRAASTSATDVEPQESRPLERPSRVRGST</sequence>
<dbReference type="InterPro" id="IPR014284">
    <property type="entry name" value="RNA_pol_sigma-70_dom"/>
</dbReference>
<comment type="caution">
    <text evidence="7">The sequence shown here is derived from an EMBL/GenBank/DDBJ whole genome shotgun (WGS) entry which is preliminary data.</text>
</comment>
<evidence type="ECO:0000313" key="8">
    <source>
        <dbReference type="Proteomes" id="UP000550136"/>
    </source>
</evidence>
<keyword evidence="4" id="KW-0804">Transcription</keyword>
<dbReference type="PANTHER" id="PTHR43133">
    <property type="entry name" value="RNA POLYMERASE ECF-TYPE SIGMA FACTO"/>
    <property type="match status" value="1"/>
</dbReference>
<dbReference type="PANTHER" id="PTHR43133:SF63">
    <property type="entry name" value="RNA POLYMERASE SIGMA FACTOR FECI-RELATED"/>
    <property type="match status" value="1"/>
</dbReference>
<evidence type="ECO:0000259" key="6">
    <source>
        <dbReference type="Pfam" id="PF08281"/>
    </source>
</evidence>
<keyword evidence="3" id="KW-0731">Sigma factor</keyword>
<comment type="similarity">
    <text evidence="1">Belongs to the sigma-70 factor family. ECF subfamily.</text>
</comment>
<evidence type="ECO:0000256" key="5">
    <source>
        <dbReference type="SAM" id="MobiDB-lite"/>
    </source>
</evidence>
<feature type="domain" description="RNA polymerase sigma factor 70 region 4 type 2" evidence="6">
    <location>
        <begin position="127"/>
        <end position="179"/>
    </location>
</feature>
<feature type="compositionally biased region" description="Basic and acidic residues" evidence="5">
    <location>
        <begin position="203"/>
        <end position="212"/>
    </location>
</feature>
<dbReference type="Pfam" id="PF08281">
    <property type="entry name" value="Sigma70_r4_2"/>
    <property type="match status" value="1"/>
</dbReference>
<dbReference type="InterPro" id="IPR036388">
    <property type="entry name" value="WH-like_DNA-bd_sf"/>
</dbReference>
<evidence type="ECO:0000313" key="7">
    <source>
        <dbReference type="EMBL" id="NNG59139.1"/>
    </source>
</evidence>
<dbReference type="GeneID" id="78529558"/>
<keyword evidence="2" id="KW-0805">Transcription regulation</keyword>
<proteinExistence type="inferred from homology"/>
<dbReference type="Gene3D" id="1.10.10.10">
    <property type="entry name" value="Winged helix-like DNA-binding domain superfamily/Winged helix DNA-binding domain"/>
    <property type="match status" value="1"/>
</dbReference>
<organism evidence="7 8">
    <name type="scientific">Sphingomonas paucimobilis</name>
    <name type="common">Pseudomonas paucimobilis</name>
    <dbReference type="NCBI Taxonomy" id="13689"/>
    <lineage>
        <taxon>Bacteria</taxon>
        <taxon>Pseudomonadati</taxon>
        <taxon>Pseudomonadota</taxon>
        <taxon>Alphaproteobacteria</taxon>
        <taxon>Sphingomonadales</taxon>
        <taxon>Sphingomonadaceae</taxon>
        <taxon>Sphingomonas</taxon>
    </lineage>
</organism>
<dbReference type="GO" id="GO:0006352">
    <property type="term" value="P:DNA-templated transcription initiation"/>
    <property type="evidence" value="ECO:0007669"/>
    <property type="project" value="InterPro"/>
</dbReference>
<dbReference type="InterPro" id="IPR013325">
    <property type="entry name" value="RNA_pol_sigma_r2"/>
</dbReference>
<dbReference type="EMBL" id="JABEOU010000052">
    <property type="protein sequence ID" value="NNG59139.1"/>
    <property type="molecule type" value="Genomic_DNA"/>
</dbReference>
<accession>A0A7Y2PD35</accession>
<dbReference type="SUPFAM" id="SSF88659">
    <property type="entry name" value="Sigma3 and sigma4 domains of RNA polymerase sigma factors"/>
    <property type="match status" value="1"/>
</dbReference>
<dbReference type="InterPro" id="IPR013249">
    <property type="entry name" value="RNA_pol_sigma70_r4_t2"/>
</dbReference>
<dbReference type="GO" id="GO:0003677">
    <property type="term" value="F:DNA binding"/>
    <property type="evidence" value="ECO:0007669"/>
    <property type="project" value="InterPro"/>
</dbReference>
<dbReference type="SUPFAM" id="SSF88946">
    <property type="entry name" value="Sigma2 domain of RNA polymerase sigma factors"/>
    <property type="match status" value="1"/>
</dbReference>
<dbReference type="Proteomes" id="UP000550136">
    <property type="component" value="Unassembled WGS sequence"/>
</dbReference>
<dbReference type="InterPro" id="IPR039425">
    <property type="entry name" value="RNA_pol_sigma-70-like"/>
</dbReference>
<dbReference type="CDD" id="cd06171">
    <property type="entry name" value="Sigma70_r4"/>
    <property type="match status" value="1"/>
</dbReference>
<protein>
    <submittedName>
        <fullName evidence="7">RNA polymerase sigma factor</fullName>
    </submittedName>
</protein>
<name>A0A7Y2PD35_SPHPI</name>
<evidence type="ECO:0000256" key="1">
    <source>
        <dbReference type="ARBA" id="ARBA00010641"/>
    </source>
</evidence>
<dbReference type="AlphaFoldDB" id="A0A7Y2PD35"/>
<dbReference type="NCBIfam" id="TIGR02937">
    <property type="entry name" value="sigma70-ECF"/>
    <property type="match status" value="1"/>
</dbReference>
<dbReference type="RefSeq" id="WP_042469527.1">
    <property type="nucleotide sequence ID" value="NZ_CP065672.1"/>
</dbReference>